<keyword evidence="4" id="KW-1185">Reference proteome</keyword>
<feature type="region of interest" description="Disordered" evidence="2">
    <location>
        <begin position="118"/>
        <end position="214"/>
    </location>
</feature>
<comment type="caution">
    <text evidence="3">The sequence shown here is derived from an EMBL/GenBank/DDBJ whole genome shotgun (WGS) entry which is preliminary data.</text>
</comment>
<sequence length="214" mass="23324">MACSTLISPAQGSFHNVTPCPFTGAGGVWKQGFGSVDKEAIEMGAKAGIDLHGTNAGLIGEDEDFNTDEEHDMFDDAHVQGTDKDQQSYIAELEERNMNLQEKVYLLEEQLHALTSGHTGSAEMQQEEQSNDEHSNGPEEDPSGEEQSKGQGVETVDGQEQLQQQEQPQLQEQSSSHEQQHGHDAQEEQKEQQRTSGGSVQGEGEQQLSVVSTS</sequence>
<dbReference type="Proteomes" id="UP000815325">
    <property type="component" value="Unassembled WGS sequence"/>
</dbReference>
<dbReference type="EMBL" id="MU070957">
    <property type="protein sequence ID" value="KAF5826408.1"/>
    <property type="molecule type" value="Genomic_DNA"/>
</dbReference>
<reference evidence="3" key="1">
    <citation type="submission" date="2017-08" db="EMBL/GenBank/DDBJ databases">
        <authorList>
            <person name="Polle J.E."/>
            <person name="Barry K."/>
            <person name="Cushman J."/>
            <person name="Schmutz J."/>
            <person name="Tran D."/>
            <person name="Hathwaick L.T."/>
            <person name="Yim W.C."/>
            <person name="Jenkins J."/>
            <person name="Mckie-Krisberg Z.M."/>
            <person name="Prochnik S."/>
            <person name="Lindquist E."/>
            <person name="Dockter R.B."/>
            <person name="Adam C."/>
            <person name="Molina H."/>
            <person name="Bunkerborg J."/>
            <person name="Jin E."/>
            <person name="Buchheim M."/>
            <person name="Magnuson J."/>
        </authorList>
    </citation>
    <scope>NUCLEOTIDE SEQUENCE</scope>
    <source>
        <strain evidence="3">CCAP 19/18</strain>
    </source>
</reference>
<evidence type="ECO:0000256" key="2">
    <source>
        <dbReference type="SAM" id="MobiDB-lite"/>
    </source>
</evidence>
<accession>A0ABQ7FVK3</accession>
<feature type="compositionally biased region" description="Basic and acidic residues" evidence="2">
    <location>
        <begin position="178"/>
        <end position="193"/>
    </location>
</feature>
<evidence type="ECO:0000256" key="1">
    <source>
        <dbReference type="SAM" id="Coils"/>
    </source>
</evidence>
<evidence type="ECO:0000313" key="4">
    <source>
        <dbReference type="Proteomes" id="UP000815325"/>
    </source>
</evidence>
<proteinExistence type="predicted"/>
<organism evidence="3 4">
    <name type="scientific">Dunaliella salina</name>
    <name type="common">Green alga</name>
    <name type="synonym">Protococcus salinus</name>
    <dbReference type="NCBI Taxonomy" id="3046"/>
    <lineage>
        <taxon>Eukaryota</taxon>
        <taxon>Viridiplantae</taxon>
        <taxon>Chlorophyta</taxon>
        <taxon>core chlorophytes</taxon>
        <taxon>Chlorophyceae</taxon>
        <taxon>CS clade</taxon>
        <taxon>Chlamydomonadales</taxon>
        <taxon>Dunaliellaceae</taxon>
        <taxon>Dunaliella</taxon>
    </lineage>
</organism>
<feature type="coiled-coil region" evidence="1">
    <location>
        <begin position="83"/>
        <end position="110"/>
    </location>
</feature>
<name>A0ABQ7FVK3_DUNSA</name>
<gene>
    <name evidence="3" type="ORF">DUNSADRAFT_3272</name>
</gene>
<keyword evidence="1" id="KW-0175">Coiled coil</keyword>
<evidence type="ECO:0000313" key="3">
    <source>
        <dbReference type="EMBL" id="KAF5826408.1"/>
    </source>
</evidence>
<feature type="compositionally biased region" description="Low complexity" evidence="2">
    <location>
        <begin position="196"/>
        <end position="207"/>
    </location>
</feature>
<protein>
    <submittedName>
        <fullName evidence="3">Uncharacterized protein</fullName>
    </submittedName>
</protein>
<feature type="compositionally biased region" description="Low complexity" evidence="2">
    <location>
        <begin position="159"/>
        <end position="177"/>
    </location>
</feature>